<dbReference type="Pfam" id="PF17667">
    <property type="entry name" value="Pkinase_fungal"/>
    <property type="match status" value="1"/>
</dbReference>
<dbReference type="OrthoDB" id="312874at2759"/>
<proteinExistence type="predicted"/>
<dbReference type="Proteomes" id="UP000807353">
    <property type="component" value="Unassembled WGS sequence"/>
</dbReference>
<dbReference type="PANTHER" id="PTHR38248">
    <property type="entry name" value="FUNK1 6"/>
    <property type="match status" value="1"/>
</dbReference>
<dbReference type="EMBL" id="MU150301">
    <property type="protein sequence ID" value="KAF9460281.1"/>
    <property type="molecule type" value="Genomic_DNA"/>
</dbReference>
<feature type="compositionally biased region" description="Basic residues" evidence="1">
    <location>
        <begin position="140"/>
        <end position="156"/>
    </location>
</feature>
<feature type="compositionally biased region" description="Basic and acidic residues" evidence="1">
    <location>
        <begin position="174"/>
        <end position="189"/>
    </location>
</feature>
<name>A0A9P6CC55_9AGAR</name>
<accession>A0A9P6CC55</accession>
<evidence type="ECO:0000313" key="4">
    <source>
        <dbReference type="Proteomes" id="UP000807353"/>
    </source>
</evidence>
<keyword evidence="4" id="KW-1185">Reference proteome</keyword>
<protein>
    <recommendedName>
        <fullName evidence="2">Fungal-type protein kinase domain-containing protein</fullName>
    </recommendedName>
</protein>
<dbReference type="PANTHER" id="PTHR38248:SF2">
    <property type="entry name" value="FUNK1 11"/>
    <property type="match status" value="1"/>
</dbReference>
<reference evidence="3" key="1">
    <citation type="submission" date="2020-11" db="EMBL/GenBank/DDBJ databases">
        <authorList>
            <consortium name="DOE Joint Genome Institute"/>
            <person name="Ahrendt S."/>
            <person name="Riley R."/>
            <person name="Andreopoulos W."/>
            <person name="Labutti K."/>
            <person name="Pangilinan J."/>
            <person name="Ruiz-Duenas F.J."/>
            <person name="Barrasa J.M."/>
            <person name="Sanchez-Garcia M."/>
            <person name="Camarero S."/>
            <person name="Miyauchi S."/>
            <person name="Serrano A."/>
            <person name="Linde D."/>
            <person name="Babiker R."/>
            <person name="Drula E."/>
            <person name="Ayuso-Fernandez I."/>
            <person name="Pacheco R."/>
            <person name="Padilla G."/>
            <person name="Ferreira P."/>
            <person name="Barriuso J."/>
            <person name="Kellner H."/>
            <person name="Castanera R."/>
            <person name="Alfaro M."/>
            <person name="Ramirez L."/>
            <person name="Pisabarro A.G."/>
            <person name="Kuo A."/>
            <person name="Tritt A."/>
            <person name="Lipzen A."/>
            <person name="He G."/>
            <person name="Yan M."/>
            <person name="Ng V."/>
            <person name="Cullen D."/>
            <person name="Martin F."/>
            <person name="Rosso M.-N."/>
            <person name="Henrissat B."/>
            <person name="Hibbett D."/>
            <person name="Martinez A.T."/>
            <person name="Grigoriev I.V."/>
        </authorList>
    </citation>
    <scope>NUCLEOTIDE SEQUENCE</scope>
    <source>
        <strain evidence="3">CBS 247.69</strain>
    </source>
</reference>
<evidence type="ECO:0000259" key="2">
    <source>
        <dbReference type="Pfam" id="PF17667"/>
    </source>
</evidence>
<dbReference type="AlphaFoldDB" id="A0A9P6CC55"/>
<evidence type="ECO:0000313" key="3">
    <source>
        <dbReference type="EMBL" id="KAF9460281.1"/>
    </source>
</evidence>
<gene>
    <name evidence="3" type="ORF">BDZ94DRAFT_940467</name>
</gene>
<feature type="region of interest" description="Disordered" evidence="1">
    <location>
        <begin position="134"/>
        <end position="189"/>
    </location>
</feature>
<comment type="caution">
    <text evidence="3">The sequence shown here is derived from an EMBL/GenBank/DDBJ whole genome shotgun (WGS) entry which is preliminary data.</text>
</comment>
<organism evidence="3 4">
    <name type="scientific">Collybia nuda</name>
    <dbReference type="NCBI Taxonomy" id="64659"/>
    <lineage>
        <taxon>Eukaryota</taxon>
        <taxon>Fungi</taxon>
        <taxon>Dikarya</taxon>
        <taxon>Basidiomycota</taxon>
        <taxon>Agaricomycotina</taxon>
        <taxon>Agaricomycetes</taxon>
        <taxon>Agaricomycetidae</taxon>
        <taxon>Agaricales</taxon>
        <taxon>Tricholomatineae</taxon>
        <taxon>Clitocybaceae</taxon>
        <taxon>Collybia</taxon>
    </lineage>
</organism>
<feature type="compositionally biased region" description="Gly residues" evidence="1">
    <location>
        <begin position="158"/>
        <end position="173"/>
    </location>
</feature>
<sequence>MVKKDITDGNLYLANTEDFLTKLFPVDASIVDEVYKKLIKKEGTYNLGKKLWKGLPIATEKESSYYQPFVEIVESIRVASESLGKATLCCRWIDRHSKYPKSRDQDAAIIRPDILCVLKMEGEEQKKWEGLGYIGEKEKKSKPKPPVRRSGRKNRGSARGGGGGGRQNTGGGEGEAKDEKEDNNKSEQQKEMAAWWLRVNVPIEIKPAESKSAVDHVERLFGYMRQVLREQADRCFVPGLLLSRRGLQIWLCDRSGVLGTRMPIDIHKNPKGFIRVILGCSLLPPERLGWDPTMRLCRQPINPQCPELVHSYDPSVKLSDYHSSLYDTNWVIEMPSKTDPMKREEYITVRALSVVRAECMSERATIVWAVIKVDDMKTKNPPHHCWRPTAGNHEGDFFPEESKTRDIHLGRMHSYEDVKYDGDVMDTQKFIRQGLDHFLPFMDVDNVNEKRATEALETAEEKEAHLDVSIVASTQELEPPWRTCARLLSEDYGWPLEGFRDLSELSNVSDHLITAHEFFYFSALSIETSAQEMYLSAPLVIDGIMTTEGRLIDIDYAKRTNRFVSPVLFHAKRKDDTPSKDPAMMKILRGTFQIFSKNQATDDVLDACVWTRDTIPFKTILDYKPRPT</sequence>
<dbReference type="InterPro" id="IPR040976">
    <property type="entry name" value="Pkinase_fungal"/>
</dbReference>
<evidence type="ECO:0000256" key="1">
    <source>
        <dbReference type="SAM" id="MobiDB-lite"/>
    </source>
</evidence>
<feature type="domain" description="Fungal-type protein kinase" evidence="2">
    <location>
        <begin position="183"/>
        <end position="561"/>
    </location>
</feature>